<dbReference type="EMBL" id="QXFZ01000965">
    <property type="protein sequence ID" value="KAE9100112.1"/>
    <property type="molecule type" value="Genomic_DNA"/>
</dbReference>
<evidence type="ECO:0000313" key="6">
    <source>
        <dbReference type="EMBL" id="KAE9199080.1"/>
    </source>
</evidence>
<evidence type="ECO:0000313" key="16">
    <source>
        <dbReference type="Proteomes" id="UP000441208"/>
    </source>
</evidence>
<evidence type="ECO:0000313" key="3">
    <source>
        <dbReference type="EMBL" id="KAE9100112.1"/>
    </source>
</evidence>
<keyword evidence="12" id="KW-1185">Reference proteome</keyword>
<evidence type="ECO:0000313" key="1">
    <source>
        <dbReference type="EMBL" id="KAE8933471.1"/>
    </source>
</evidence>
<proteinExistence type="predicted"/>
<dbReference type="Proteomes" id="UP000429523">
    <property type="component" value="Unassembled WGS sequence"/>
</dbReference>
<evidence type="ECO:0000313" key="19">
    <source>
        <dbReference type="Proteomes" id="UP000486351"/>
    </source>
</evidence>
<dbReference type="EMBL" id="QXGC01000972">
    <property type="protein sequence ID" value="KAE9214900.1"/>
    <property type="molecule type" value="Genomic_DNA"/>
</dbReference>
<evidence type="ECO:0000313" key="14">
    <source>
        <dbReference type="Proteomes" id="UP000440367"/>
    </source>
</evidence>
<evidence type="ECO:0000313" key="4">
    <source>
        <dbReference type="EMBL" id="KAE9100627.1"/>
    </source>
</evidence>
<dbReference type="Proteomes" id="UP000440367">
    <property type="component" value="Unassembled WGS sequence"/>
</dbReference>
<dbReference type="Proteomes" id="UP000433483">
    <property type="component" value="Unassembled WGS sequence"/>
</dbReference>
<evidence type="ECO:0000313" key="13">
    <source>
        <dbReference type="Proteomes" id="UP000437068"/>
    </source>
</evidence>
<reference evidence="11 12" key="1">
    <citation type="submission" date="2018-08" db="EMBL/GenBank/DDBJ databases">
        <title>Genomic investigation of the strawberry pathogen Phytophthora fragariae indicates pathogenicity is determined by transcriptional variation in three key races.</title>
        <authorList>
            <person name="Adams T.M."/>
            <person name="Armitage A.D."/>
            <person name="Sobczyk M.K."/>
            <person name="Bates H.J."/>
            <person name="Dunwell J.M."/>
            <person name="Nellist C.F."/>
            <person name="Harrison R.J."/>
        </authorList>
    </citation>
    <scope>NUCLEOTIDE SEQUENCE [LARGE SCALE GENOMIC DNA]</scope>
    <source>
        <strain evidence="9 13">A4</strain>
        <strain evidence="8 14">BC-1</strain>
        <strain evidence="7 18">BC-23</strain>
        <strain evidence="6 12">NOV-27</strain>
        <strain evidence="5 15">NOV-5</strain>
        <strain evidence="3 16">NOV-71</strain>
        <strain evidence="10 19">NOV-77</strain>
        <strain evidence="1 11">NOV-9</strain>
        <strain evidence="4 20">ONT-3</strain>
        <strain evidence="2 17">SCRP245</strain>
    </source>
</reference>
<dbReference type="Proteomes" id="UP000488956">
    <property type="component" value="Unassembled WGS sequence"/>
</dbReference>
<gene>
    <name evidence="9" type="ORF">PF001_g14694</name>
    <name evidence="8" type="ORF">PF002_g16726</name>
    <name evidence="7" type="ORF">PF004_g14917</name>
    <name evidence="6" type="ORF">PF005_g15889</name>
    <name evidence="5" type="ORF">PF006_g14363</name>
    <name evidence="3" type="ORF">PF007_g15646</name>
    <name evidence="10" type="ORF">PF008_g15108</name>
    <name evidence="1" type="ORF">PF009_g16526</name>
    <name evidence="4" type="ORF">PF010_g14758</name>
    <name evidence="2" type="ORF">PF011_g14277</name>
</gene>
<evidence type="ECO:0000313" key="17">
    <source>
        <dbReference type="Proteomes" id="UP000460718"/>
    </source>
</evidence>
<dbReference type="EMBL" id="QXGF01001008">
    <property type="protein sequence ID" value="KAE8933471.1"/>
    <property type="molecule type" value="Genomic_DNA"/>
</dbReference>
<dbReference type="EMBL" id="QXGE01000924">
    <property type="protein sequence ID" value="KAE9300931.1"/>
    <property type="molecule type" value="Genomic_DNA"/>
</dbReference>
<evidence type="ECO:0000313" key="9">
    <source>
        <dbReference type="EMBL" id="KAE9300931.1"/>
    </source>
</evidence>
<evidence type="ECO:0000313" key="18">
    <source>
        <dbReference type="Proteomes" id="UP000476176"/>
    </source>
</evidence>
<dbReference type="Proteomes" id="UP000460718">
    <property type="component" value="Unassembled WGS sequence"/>
</dbReference>
<evidence type="ECO:0000313" key="20">
    <source>
        <dbReference type="Proteomes" id="UP000488956"/>
    </source>
</evidence>
<organism evidence="8 14">
    <name type="scientific">Phytophthora fragariae</name>
    <dbReference type="NCBI Taxonomy" id="53985"/>
    <lineage>
        <taxon>Eukaryota</taxon>
        <taxon>Sar</taxon>
        <taxon>Stramenopiles</taxon>
        <taxon>Oomycota</taxon>
        <taxon>Peronosporomycetes</taxon>
        <taxon>Peronosporales</taxon>
        <taxon>Peronosporaceae</taxon>
        <taxon>Phytophthora</taxon>
    </lineage>
</organism>
<evidence type="ECO:0000313" key="5">
    <source>
        <dbReference type="EMBL" id="KAE9136557.1"/>
    </source>
</evidence>
<dbReference type="AlphaFoldDB" id="A0A6A3YF39"/>
<dbReference type="EMBL" id="QXFY01000966">
    <property type="protein sequence ID" value="KAE9332081.1"/>
    <property type="molecule type" value="Genomic_DNA"/>
</dbReference>
<dbReference type="Proteomes" id="UP000441208">
    <property type="component" value="Unassembled WGS sequence"/>
</dbReference>
<evidence type="ECO:0000313" key="15">
    <source>
        <dbReference type="Proteomes" id="UP000440732"/>
    </source>
</evidence>
<dbReference type="Proteomes" id="UP000486351">
    <property type="component" value="Unassembled WGS sequence"/>
</dbReference>
<dbReference type="Proteomes" id="UP000440732">
    <property type="component" value="Unassembled WGS sequence"/>
</dbReference>
<name>A0A6A3YF39_9STRA</name>
<evidence type="ECO:0000313" key="12">
    <source>
        <dbReference type="Proteomes" id="UP000433483"/>
    </source>
</evidence>
<dbReference type="EMBL" id="QXFX01000927">
    <property type="protein sequence ID" value="KAE9100627.1"/>
    <property type="molecule type" value="Genomic_DNA"/>
</dbReference>
<accession>A0A6A3YF39</accession>
<evidence type="ECO:0000313" key="10">
    <source>
        <dbReference type="EMBL" id="KAE9332081.1"/>
    </source>
</evidence>
<comment type="caution">
    <text evidence="8">The sequence shown here is derived from an EMBL/GenBank/DDBJ whole genome shotgun (WGS) entry which is preliminary data.</text>
</comment>
<dbReference type="Proteomes" id="UP000476176">
    <property type="component" value="Unassembled WGS sequence"/>
</dbReference>
<sequence>MGADQSSPQNGQIEQIQQNVTTAPTNVAVGIIMEQ</sequence>
<evidence type="ECO:0000313" key="8">
    <source>
        <dbReference type="EMBL" id="KAE9217695.1"/>
    </source>
</evidence>
<dbReference type="EMBL" id="QXGB01001008">
    <property type="protein sequence ID" value="KAE9199080.1"/>
    <property type="molecule type" value="Genomic_DNA"/>
</dbReference>
<protein>
    <submittedName>
        <fullName evidence="8">Uncharacterized protein</fullName>
    </submittedName>
</protein>
<evidence type="ECO:0000313" key="11">
    <source>
        <dbReference type="Proteomes" id="UP000429523"/>
    </source>
</evidence>
<dbReference type="EMBL" id="QXGA01000898">
    <property type="protein sequence ID" value="KAE9136557.1"/>
    <property type="molecule type" value="Genomic_DNA"/>
</dbReference>
<dbReference type="Proteomes" id="UP000437068">
    <property type="component" value="Unassembled WGS sequence"/>
</dbReference>
<dbReference type="EMBL" id="QXFW01000916">
    <property type="protein sequence ID" value="KAE9000234.1"/>
    <property type="molecule type" value="Genomic_DNA"/>
</dbReference>
<evidence type="ECO:0000313" key="2">
    <source>
        <dbReference type="EMBL" id="KAE9000234.1"/>
    </source>
</evidence>
<dbReference type="EMBL" id="QXGD01001002">
    <property type="protein sequence ID" value="KAE9217695.1"/>
    <property type="molecule type" value="Genomic_DNA"/>
</dbReference>
<evidence type="ECO:0000313" key="7">
    <source>
        <dbReference type="EMBL" id="KAE9214900.1"/>
    </source>
</evidence>